<feature type="coiled-coil region" evidence="5">
    <location>
        <begin position="189"/>
        <end position="216"/>
    </location>
</feature>
<protein>
    <submittedName>
        <fullName evidence="9">Transcription factor bHLH18-like</fullName>
    </submittedName>
</protein>
<keyword evidence="5" id="KW-0175">Coiled coil</keyword>
<dbReference type="InterPro" id="IPR052610">
    <property type="entry name" value="bHLH_transcription_regulator"/>
</dbReference>
<dbReference type="Gene3D" id="4.10.280.10">
    <property type="entry name" value="Helix-loop-helix DNA-binding domain"/>
    <property type="match status" value="1"/>
</dbReference>
<evidence type="ECO:0000256" key="4">
    <source>
        <dbReference type="ARBA" id="ARBA00023242"/>
    </source>
</evidence>
<evidence type="ECO:0000256" key="2">
    <source>
        <dbReference type="ARBA" id="ARBA00023015"/>
    </source>
</evidence>
<feature type="compositionally biased region" description="Low complexity" evidence="6">
    <location>
        <begin position="92"/>
        <end position="102"/>
    </location>
</feature>
<evidence type="ECO:0000256" key="1">
    <source>
        <dbReference type="ARBA" id="ARBA00004123"/>
    </source>
</evidence>
<gene>
    <name evidence="9" type="primary">LOC101506918</name>
</gene>
<dbReference type="PANTHER" id="PTHR45959:SF51">
    <property type="entry name" value="BASIC HELIX LOOP HELIX (BHLH) DNA-BINDING FAMILY PROTEIN"/>
    <property type="match status" value="1"/>
</dbReference>
<evidence type="ECO:0000256" key="5">
    <source>
        <dbReference type="SAM" id="Coils"/>
    </source>
</evidence>
<keyword evidence="2" id="KW-0805">Transcription regulation</keyword>
<dbReference type="AlphaFoldDB" id="A0A1S2YY57"/>
<dbReference type="SUPFAM" id="SSF47459">
    <property type="entry name" value="HLH, helix-loop-helix DNA-binding domain"/>
    <property type="match status" value="1"/>
</dbReference>
<organism evidence="8 9">
    <name type="scientific">Cicer arietinum</name>
    <name type="common">Chickpea</name>
    <name type="synonym">Garbanzo</name>
    <dbReference type="NCBI Taxonomy" id="3827"/>
    <lineage>
        <taxon>Eukaryota</taxon>
        <taxon>Viridiplantae</taxon>
        <taxon>Streptophyta</taxon>
        <taxon>Embryophyta</taxon>
        <taxon>Tracheophyta</taxon>
        <taxon>Spermatophyta</taxon>
        <taxon>Magnoliopsida</taxon>
        <taxon>eudicotyledons</taxon>
        <taxon>Gunneridae</taxon>
        <taxon>Pentapetalae</taxon>
        <taxon>rosids</taxon>
        <taxon>fabids</taxon>
        <taxon>Fabales</taxon>
        <taxon>Fabaceae</taxon>
        <taxon>Papilionoideae</taxon>
        <taxon>50 kb inversion clade</taxon>
        <taxon>NPAAA clade</taxon>
        <taxon>Hologalegina</taxon>
        <taxon>IRL clade</taxon>
        <taxon>Cicereae</taxon>
        <taxon>Cicer</taxon>
    </lineage>
</organism>
<dbReference type="InterPro" id="IPR036638">
    <property type="entry name" value="HLH_DNA-bd_sf"/>
</dbReference>
<keyword evidence="4" id="KW-0539">Nucleus</keyword>
<sequence>MEKLNTSSNELATSWLSNLLMEEIDDCNLFQQCQPNLFDDEDFISHDIASVLHQEENLQQQQQPLSSESYSSYNLERPNKKLKTKNTLQDLSPVSSPSSTTSQIMSFEKSKSFSSINEVVMFQTQKGSLQKNNFVETMNSQGQGTKRSMANNQEHIIAERKRREKLSQSLIALAALIPGLKKMDKASVLGDAIKYVKELQERLKVLEEKKKDSPIESVVTVNKPPLSCESSSEEVASGNNEHLPHVEVRVSDKDVLIRIHCHKQMGLLLKILVEIQNLHLFVVNSSVLPFGDSILDITIVAQKGTGYKLSRNDLVKNIRVAALRSMS</sequence>
<dbReference type="STRING" id="3827.A0A1S2YY57"/>
<keyword evidence="8" id="KW-1185">Reference proteome</keyword>
<evidence type="ECO:0000256" key="3">
    <source>
        <dbReference type="ARBA" id="ARBA00023163"/>
    </source>
</evidence>
<dbReference type="GO" id="GO:0046983">
    <property type="term" value="F:protein dimerization activity"/>
    <property type="evidence" value="ECO:0007669"/>
    <property type="project" value="InterPro"/>
</dbReference>
<dbReference type="Pfam" id="PF22754">
    <property type="entry name" value="bHLH-TF_ACT-like_plant"/>
    <property type="match status" value="1"/>
</dbReference>
<dbReference type="PANTHER" id="PTHR45959">
    <property type="entry name" value="BHLH TRANSCRIPTION FACTOR"/>
    <property type="match status" value="1"/>
</dbReference>
<dbReference type="eggNOG" id="ENOG502QWBY">
    <property type="taxonomic scope" value="Eukaryota"/>
</dbReference>
<dbReference type="OrthoDB" id="690068at2759"/>
<dbReference type="PROSITE" id="PS50888">
    <property type="entry name" value="BHLH"/>
    <property type="match status" value="1"/>
</dbReference>
<dbReference type="SMART" id="SM00353">
    <property type="entry name" value="HLH"/>
    <property type="match status" value="1"/>
</dbReference>
<dbReference type="GeneID" id="101506918"/>
<feature type="domain" description="BHLH" evidence="7">
    <location>
        <begin position="150"/>
        <end position="199"/>
    </location>
</feature>
<evidence type="ECO:0000313" key="9">
    <source>
        <dbReference type="RefSeq" id="XP_004511793.1"/>
    </source>
</evidence>
<evidence type="ECO:0000313" key="8">
    <source>
        <dbReference type="Proteomes" id="UP000087171"/>
    </source>
</evidence>
<evidence type="ECO:0000259" key="7">
    <source>
        <dbReference type="PROSITE" id="PS50888"/>
    </source>
</evidence>
<name>A0A1S2YY57_CICAR</name>
<dbReference type="KEGG" id="cam:101506918"/>
<reference evidence="9" key="2">
    <citation type="submission" date="2025-08" db="UniProtKB">
        <authorList>
            <consortium name="RefSeq"/>
        </authorList>
    </citation>
    <scope>IDENTIFICATION</scope>
    <source>
        <tissue evidence="9">Etiolated seedlings</tissue>
    </source>
</reference>
<dbReference type="PaxDb" id="3827-XP_004511793.1"/>
<feature type="region of interest" description="Disordered" evidence="6">
    <location>
        <begin position="82"/>
        <end position="102"/>
    </location>
</feature>
<comment type="subcellular location">
    <subcellularLocation>
        <location evidence="1">Nucleus</location>
    </subcellularLocation>
</comment>
<dbReference type="InterPro" id="IPR054502">
    <property type="entry name" value="bHLH-TF_ACT-like_plant"/>
</dbReference>
<proteinExistence type="predicted"/>
<dbReference type="GO" id="GO:0005634">
    <property type="term" value="C:nucleus"/>
    <property type="evidence" value="ECO:0007669"/>
    <property type="project" value="UniProtKB-SubCell"/>
</dbReference>
<accession>A0A1S2YY57</accession>
<dbReference type="InterPro" id="IPR011598">
    <property type="entry name" value="bHLH_dom"/>
</dbReference>
<dbReference type="RefSeq" id="XP_004511793.1">
    <property type="nucleotide sequence ID" value="XM_004511736.3"/>
</dbReference>
<evidence type="ECO:0000256" key="6">
    <source>
        <dbReference type="SAM" id="MobiDB-lite"/>
    </source>
</evidence>
<dbReference type="Proteomes" id="UP000087171">
    <property type="component" value="Chromosome Ca8"/>
</dbReference>
<dbReference type="GO" id="GO:0080090">
    <property type="term" value="P:regulation of primary metabolic process"/>
    <property type="evidence" value="ECO:0007669"/>
    <property type="project" value="UniProtKB-ARBA"/>
</dbReference>
<keyword evidence="3" id="KW-0804">Transcription</keyword>
<reference evidence="8" key="1">
    <citation type="journal article" date="2013" name="Nat. Biotechnol.">
        <title>Draft genome sequence of chickpea (Cicer arietinum) provides a resource for trait improvement.</title>
        <authorList>
            <person name="Varshney R.K."/>
            <person name="Song C."/>
            <person name="Saxena R.K."/>
            <person name="Azam S."/>
            <person name="Yu S."/>
            <person name="Sharpe A.G."/>
            <person name="Cannon S."/>
            <person name="Baek J."/>
            <person name="Rosen B.D."/>
            <person name="Tar'an B."/>
            <person name="Millan T."/>
            <person name="Zhang X."/>
            <person name="Ramsay L.D."/>
            <person name="Iwata A."/>
            <person name="Wang Y."/>
            <person name="Nelson W."/>
            <person name="Farmer A.D."/>
            <person name="Gaur P.M."/>
            <person name="Soderlund C."/>
            <person name="Penmetsa R.V."/>
            <person name="Xu C."/>
            <person name="Bharti A.K."/>
            <person name="He W."/>
            <person name="Winter P."/>
            <person name="Zhao S."/>
            <person name="Hane J.K."/>
            <person name="Carrasquilla-Garcia N."/>
            <person name="Condie J.A."/>
            <person name="Upadhyaya H.D."/>
            <person name="Luo M.C."/>
            <person name="Thudi M."/>
            <person name="Gowda C.L."/>
            <person name="Singh N.P."/>
            <person name="Lichtenzveig J."/>
            <person name="Gali K.K."/>
            <person name="Rubio J."/>
            <person name="Nadarajan N."/>
            <person name="Dolezel J."/>
            <person name="Bansal K.C."/>
            <person name="Xu X."/>
            <person name="Edwards D."/>
            <person name="Zhang G."/>
            <person name="Kahl G."/>
            <person name="Gil J."/>
            <person name="Singh K.B."/>
            <person name="Datta S.K."/>
            <person name="Jackson S.A."/>
            <person name="Wang J."/>
            <person name="Cook D.R."/>
        </authorList>
    </citation>
    <scope>NUCLEOTIDE SEQUENCE [LARGE SCALE GENOMIC DNA]</scope>
    <source>
        <strain evidence="8">cv. CDC Frontier</strain>
    </source>
</reference>
<dbReference type="Pfam" id="PF00010">
    <property type="entry name" value="HLH"/>
    <property type="match status" value="1"/>
</dbReference>